<dbReference type="Gene3D" id="1.20.120.450">
    <property type="entry name" value="dinb family like domain"/>
    <property type="match status" value="1"/>
</dbReference>
<organism evidence="2 3">
    <name type="scientific">Paenibacillus chartarius</name>
    <dbReference type="NCBI Taxonomy" id="747481"/>
    <lineage>
        <taxon>Bacteria</taxon>
        <taxon>Bacillati</taxon>
        <taxon>Bacillota</taxon>
        <taxon>Bacilli</taxon>
        <taxon>Bacillales</taxon>
        <taxon>Paenibacillaceae</taxon>
        <taxon>Paenibacillus</taxon>
    </lineage>
</organism>
<feature type="domain" description="DinB-like" evidence="1">
    <location>
        <begin position="12"/>
        <end position="150"/>
    </location>
</feature>
<dbReference type="Proteomes" id="UP001589776">
    <property type="component" value="Unassembled WGS sequence"/>
</dbReference>
<evidence type="ECO:0000313" key="2">
    <source>
        <dbReference type="EMBL" id="MFC0216606.1"/>
    </source>
</evidence>
<dbReference type="InterPro" id="IPR034660">
    <property type="entry name" value="DinB/YfiT-like"/>
</dbReference>
<dbReference type="RefSeq" id="WP_377474992.1">
    <property type="nucleotide sequence ID" value="NZ_JBHLWN010000123.1"/>
</dbReference>
<comment type="caution">
    <text evidence="2">The sequence shown here is derived from an EMBL/GenBank/DDBJ whole genome shotgun (WGS) entry which is preliminary data.</text>
</comment>
<evidence type="ECO:0000259" key="1">
    <source>
        <dbReference type="Pfam" id="PF12867"/>
    </source>
</evidence>
<dbReference type="EMBL" id="JBHLWN010000123">
    <property type="protein sequence ID" value="MFC0216606.1"/>
    <property type="molecule type" value="Genomic_DNA"/>
</dbReference>
<dbReference type="Pfam" id="PF12867">
    <property type="entry name" value="DinB_2"/>
    <property type="match status" value="1"/>
</dbReference>
<dbReference type="InterPro" id="IPR024775">
    <property type="entry name" value="DinB-like"/>
</dbReference>
<dbReference type="SUPFAM" id="SSF109854">
    <property type="entry name" value="DinB/YfiT-like putative metalloenzymes"/>
    <property type="match status" value="1"/>
</dbReference>
<name>A0ABV6DVD4_9BACL</name>
<evidence type="ECO:0000313" key="3">
    <source>
        <dbReference type="Proteomes" id="UP001589776"/>
    </source>
</evidence>
<accession>A0ABV6DVD4</accession>
<sequence length="173" mass="19753">MHFHLQEAIEVLERTPQALALFLSGLSAGWLQSNEGEGTWTVTQVVDHFIEAERTNWIPRLEFILQEGEGKPFPPFDRFAHLGKKDDASVERKLEQFKELRALSIAKLLERMSEEKLLECTGYHPAFGVVKARELISTWVAHDLTHIAQIARIMAKRYSADVGPWKAYLGILK</sequence>
<proteinExistence type="predicted"/>
<protein>
    <submittedName>
        <fullName evidence="2">DinB family protein</fullName>
    </submittedName>
</protein>
<gene>
    <name evidence="2" type="ORF">ACFFK0_29855</name>
</gene>
<keyword evidence="3" id="KW-1185">Reference proteome</keyword>
<reference evidence="2 3" key="1">
    <citation type="submission" date="2024-09" db="EMBL/GenBank/DDBJ databases">
        <authorList>
            <person name="Sun Q."/>
            <person name="Mori K."/>
        </authorList>
    </citation>
    <scope>NUCLEOTIDE SEQUENCE [LARGE SCALE GENOMIC DNA]</scope>
    <source>
        <strain evidence="2 3">CCM 7759</strain>
    </source>
</reference>